<evidence type="ECO:0000313" key="1">
    <source>
        <dbReference type="EMBL" id="CDH47120.1"/>
    </source>
</evidence>
<dbReference type="EMBL" id="CBTK010000293">
    <property type="protein sequence ID" value="CDH47120.1"/>
    <property type="molecule type" value="Genomic_DNA"/>
</dbReference>
<protein>
    <submittedName>
        <fullName evidence="1">Uncharacterized protein</fullName>
    </submittedName>
</protein>
<sequence>MAKIKANSTESRARTTRRYTLPPKLLSGVLSATKLQVIPPCLLQFILVAPNGESGTSKSTHLSLP</sequence>
<accession>A0A7U7J5D2</accession>
<dbReference type="AlphaFoldDB" id="A0A7U7J5D2"/>
<proteinExistence type="predicted"/>
<gene>
    <name evidence="1" type="ORF">BN874_750014</name>
</gene>
<reference evidence="1 2" key="1">
    <citation type="journal article" date="2014" name="ISME J.">
        <title>Candidatus Competibacter-lineage genomes retrieved from metagenomes reveal functional metabolic diversity.</title>
        <authorList>
            <person name="McIlroy S.J."/>
            <person name="Albertsen M."/>
            <person name="Andresen E.K."/>
            <person name="Saunders A.M."/>
            <person name="Kristiansen R."/>
            <person name="Stokholm-Bjerregaard M."/>
            <person name="Nielsen K.L."/>
            <person name="Nielsen P.H."/>
        </authorList>
    </citation>
    <scope>NUCLEOTIDE SEQUENCE [LARGE SCALE GENOMIC DNA]</scope>
    <source>
        <strain evidence="1 2">Run_B_J11</strain>
    </source>
</reference>
<organism evidence="1 2">
    <name type="scientific">Candidatus Contendobacter odensis Run_B_J11</name>
    <dbReference type="NCBI Taxonomy" id="1400861"/>
    <lineage>
        <taxon>Bacteria</taxon>
        <taxon>Pseudomonadati</taxon>
        <taxon>Pseudomonadota</taxon>
        <taxon>Gammaproteobacteria</taxon>
        <taxon>Candidatus Competibacteraceae</taxon>
        <taxon>Candidatus Contendibacter</taxon>
    </lineage>
</organism>
<evidence type="ECO:0000313" key="2">
    <source>
        <dbReference type="Proteomes" id="UP000019184"/>
    </source>
</evidence>
<keyword evidence="2" id="KW-1185">Reference proteome</keyword>
<dbReference type="Proteomes" id="UP000019184">
    <property type="component" value="Unassembled WGS sequence"/>
</dbReference>
<name>A0A7U7J5D2_9GAMM</name>
<comment type="caution">
    <text evidence="1">The sequence shown here is derived from an EMBL/GenBank/DDBJ whole genome shotgun (WGS) entry which is preliminary data.</text>
</comment>